<comment type="subcellular location">
    <subcellularLocation>
        <location evidence="1">Secreted</location>
    </subcellularLocation>
</comment>
<dbReference type="Gene3D" id="2.120.10.30">
    <property type="entry name" value="TolB, C-terminal domain"/>
    <property type="match status" value="1"/>
</dbReference>
<evidence type="ECO:0000256" key="3">
    <source>
        <dbReference type="ARBA" id="ARBA00022525"/>
    </source>
</evidence>
<evidence type="ECO:0000313" key="6">
    <source>
        <dbReference type="Proteomes" id="UP001634394"/>
    </source>
</evidence>
<evidence type="ECO:0000313" key="5">
    <source>
        <dbReference type="EMBL" id="KAL3886764.1"/>
    </source>
</evidence>
<keyword evidence="4" id="KW-0732">Signal</keyword>
<dbReference type="InterPro" id="IPR017996">
    <property type="entry name" value="MRJP/yellow-related"/>
</dbReference>
<accession>A0ABD3XKI1</accession>
<comment type="similarity">
    <text evidence="2">Belongs to the major royal jelly protein family.</text>
</comment>
<dbReference type="GO" id="GO:0005576">
    <property type="term" value="C:extracellular region"/>
    <property type="evidence" value="ECO:0007669"/>
    <property type="project" value="UniProtKB-SubCell"/>
</dbReference>
<evidence type="ECO:0000256" key="4">
    <source>
        <dbReference type="SAM" id="SignalP"/>
    </source>
</evidence>
<dbReference type="Pfam" id="PF03022">
    <property type="entry name" value="MRJP"/>
    <property type="match status" value="1"/>
</dbReference>
<dbReference type="SUPFAM" id="SSF75011">
    <property type="entry name" value="3-carboxy-cis,cis-mucoante lactonizing enzyme"/>
    <property type="match status" value="1"/>
</dbReference>
<dbReference type="InterPro" id="IPR011042">
    <property type="entry name" value="6-blade_b-propeller_TolB-like"/>
</dbReference>
<feature type="chain" id="PRO_5044810650" description="Protein yellow-like" evidence="4">
    <location>
        <begin position="22"/>
        <end position="425"/>
    </location>
</feature>
<dbReference type="PANTHER" id="PTHR10009:SF18">
    <property type="entry name" value="PROTEIN YELLOW-LIKE PROTEIN"/>
    <property type="match status" value="1"/>
</dbReference>
<comment type="caution">
    <text evidence="5">The sequence shown here is derived from an EMBL/GenBank/DDBJ whole genome shotgun (WGS) entry which is preliminary data.</text>
</comment>
<gene>
    <name evidence="5" type="ORF">ACJMK2_026737</name>
</gene>
<protein>
    <recommendedName>
        <fullName evidence="7">Protein yellow-like</fullName>
    </recommendedName>
</protein>
<proteinExistence type="inferred from homology"/>
<dbReference type="AlphaFoldDB" id="A0ABD3XKI1"/>
<evidence type="ECO:0000256" key="1">
    <source>
        <dbReference type="ARBA" id="ARBA00004613"/>
    </source>
</evidence>
<feature type="signal peptide" evidence="4">
    <location>
        <begin position="1"/>
        <end position="21"/>
    </location>
</feature>
<reference evidence="5 6" key="1">
    <citation type="submission" date="2024-11" db="EMBL/GenBank/DDBJ databases">
        <title>Chromosome-level genome assembly of the freshwater bivalve Anodonta woodiana.</title>
        <authorList>
            <person name="Chen X."/>
        </authorList>
    </citation>
    <scope>NUCLEOTIDE SEQUENCE [LARGE SCALE GENOMIC DNA]</scope>
    <source>
        <strain evidence="5">MN2024</strain>
        <tissue evidence="5">Gills</tissue>
    </source>
</reference>
<dbReference type="Proteomes" id="UP001634394">
    <property type="component" value="Unassembled WGS sequence"/>
</dbReference>
<keyword evidence="3" id="KW-0964">Secreted</keyword>
<evidence type="ECO:0008006" key="7">
    <source>
        <dbReference type="Google" id="ProtNLM"/>
    </source>
</evidence>
<organism evidence="5 6">
    <name type="scientific">Sinanodonta woodiana</name>
    <name type="common">Chinese pond mussel</name>
    <name type="synonym">Anodonta woodiana</name>
    <dbReference type="NCBI Taxonomy" id="1069815"/>
    <lineage>
        <taxon>Eukaryota</taxon>
        <taxon>Metazoa</taxon>
        <taxon>Spiralia</taxon>
        <taxon>Lophotrochozoa</taxon>
        <taxon>Mollusca</taxon>
        <taxon>Bivalvia</taxon>
        <taxon>Autobranchia</taxon>
        <taxon>Heteroconchia</taxon>
        <taxon>Palaeoheterodonta</taxon>
        <taxon>Unionida</taxon>
        <taxon>Unionoidea</taxon>
        <taxon>Unionidae</taxon>
        <taxon>Unioninae</taxon>
        <taxon>Sinanodonta</taxon>
    </lineage>
</organism>
<dbReference type="EMBL" id="JBJQND010000002">
    <property type="protein sequence ID" value="KAL3886764.1"/>
    <property type="molecule type" value="Genomic_DNA"/>
</dbReference>
<evidence type="ECO:0000256" key="2">
    <source>
        <dbReference type="ARBA" id="ARBA00009127"/>
    </source>
</evidence>
<name>A0ABD3XKI1_SINWO</name>
<sequence>MRGNLVSIALLLFLCMEGAMFVKVGQGEIIYEFLYIDYEWFNDSIKQSYIANGQYIVENCIITGIKVYSNDVYVTVPRWRMGVPATLNRVATKGAEMTSHSAVLEPFPSWKMNEIGDCRSLQFVQSMEIDPNTGWMWIIDTGRINIFAVDGSSPKNLCPAKLVIFDINNNRVVHRYEFPNEVVSRSSNFINDIVLDYVDGKASFAYISDTLDAKIVVYDYFNNSSYVFHHSSMLGGTNFPVANIHVNGIALAPDFSTVFYCALSSLILYKVPTSTLRTRGDLNLNVVEVGQKRGITDGMVAGQRNLYYGLLFQDGVDRLPIDAQSAMNSSNLITENRTLAWVDTFGFEGEYLWMSANNLYTFRTGTMKFNDSEPIVRIWKVFVGEKGYLADAITKTFVSGARNSGTYHAQVCFFAALSVASLNIF</sequence>
<keyword evidence="6" id="KW-1185">Reference proteome</keyword>
<dbReference type="PANTHER" id="PTHR10009">
    <property type="entry name" value="PROTEIN YELLOW-RELATED"/>
    <property type="match status" value="1"/>
</dbReference>